<protein>
    <submittedName>
        <fullName evidence="1">DUF4192 family protein</fullName>
    </submittedName>
</protein>
<evidence type="ECO:0000313" key="1">
    <source>
        <dbReference type="EMBL" id="RKW71694.1"/>
    </source>
</evidence>
<dbReference type="Pfam" id="PF13830">
    <property type="entry name" value="DUF4192"/>
    <property type="match status" value="2"/>
</dbReference>
<reference evidence="1 2" key="1">
    <citation type="submission" date="2018-07" db="EMBL/GenBank/DDBJ databases">
        <title>Arthrobacter sp. nov., isolated from raw cow's milk with high bacterial count.</title>
        <authorList>
            <person name="Hahne J."/>
            <person name="Isele D."/>
            <person name="Lipski A."/>
        </authorList>
    </citation>
    <scope>NUCLEOTIDE SEQUENCE [LARGE SCALE GENOMIC DNA]</scope>
    <source>
        <strain evidence="1 2">JZ R-183</strain>
    </source>
</reference>
<accession>A0A496PMP8</accession>
<gene>
    <name evidence="1" type="ORF">DWQ67_02350</name>
</gene>
<dbReference type="RefSeq" id="WP_121483957.1">
    <property type="nucleotide sequence ID" value="NZ_QQXL01000001.1"/>
</dbReference>
<sequence>MEQIPETKDDTLSSLADVVAMVPHRMGFHPQNSLVLVLVDADGRWFATARQDWREETPPGRLCEWVEDVACDADHVLVGLYGPRQEARDLLMVVTVCVENVARGWVMHPDGWDEAVPPGRWVEHPLEEVWASPAQLECWSEGSTPGDQPPAHPLVPAWEGARGRDWRRSLEQAREQLPQDTPASMSDTWGLVAWDHVLGEVSEALEAGAEIPWEALLEPLAVAVLGLNSPTVRDSMFVGALVGPRPATPEIAATQGPWRDDWWDEQKGRLLTDTEMGTRVLLGEFDAPPRTAAGTALRVVLEEMVEQSPPDCAAHMLCLLSWMDWAMGRGSMAAAGLERALALTPGHPFATLLLSFVDTGTVPRWLRRGYRPLP</sequence>
<proteinExistence type="predicted"/>
<dbReference type="EMBL" id="QQXL01000001">
    <property type="protein sequence ID" value="RKW71694.1"/>
    <property type="molecule type" value="Genomic_DNA"/>
</dbReference>
<comment type="caution">
    <text evidence="1">The sequence shown here is derived from an EMBL/GenBank/DDBJ whole genome shotgun (WGS) entry which is preliminary data.</text>
</comment>
<dbReference type="Proteomes" id="UP000273119">
    <property type="component" value="Unassembled WGS sequence"/>
</dbReference>
<keyword evidence="2" id="KW-1185">Reference proteome</keyword>
<dbReference type="AlphaFoldDB" id="A0A496PMP8"/>
<evidence type="ECO:0000313" key="2">
    <source>
        <dbReference type="Proteomes" id="UP000273119"/>
    </source>
</evidence>
<name>A0A496PMP8_9MICC</name>
<dbReference type="InterPro" id="IPR025447">
    <property type="entry name" value="DUF4192"/>
</dbReference>
<organism evidence="1 2">
    <name type="scientific">Galactobacter caseinivorans</name>
    <dbReference type="NCBI Taxonomy" id="2676123"/>
    <lineage>
        <taxon>Bacteria</taxon>
        <taxon>Bacillati</taxon>
        <taxon>Actinomycetota</taxon>
        <taxon>Actinomycetes</taxon>
        <taxon>Micrococcales</taxon>
        <taxon>Micrococcaceae</taxon>
        <taxon>Galactobacter</taxon>
    </lineage>
</organism>